<protein>
    <recommendedName>
        <fullName evidence="5">BED-type domain-containing protein</fullName>
    </recommendedName>
</protein>
<comment type="caution">
    <text evidence="1">The sequence shown here is derived from an EMBL/GenBank/DDBJ whole genome shotgun (WGS) entry which is preliminary data.</text>
</comment>
<dbReference type="AlphaFoldDB" id="A0A6A3NS23"/>
<evidence type="ECO:0000313" key="1">
    <source>
        <dbReference type="EMBL" id="KAE9047346.1"/>
    </source>
</evidence>
<accession>A0A6A3NS23</accession>
<dbReference type="PANTHER" id="PTHR40866">
    <property type="entry name" value="BED-TYPE DOMAIN-CONTAINING PROTEIN"/>
    <property type="match status" value="1"/>
</dbReference>
<dbReference type="Proteomes" id="UP000429607">
    <property type="component" value="Unassembled WGS sequence"/>
</dbReference>
<proteinExistence type="predicted"/>
<name>A0A6A3NS23_9STRA</name>
<keyword evidence="4" id="KW-1185">Reference proteome</keyword>
<dbReference type="EMBL" id="QXFT01000171">
    <property type="protein sequence ID" value="KAE9352214.1"/>
    <property type="molecule type" value="Genomic_DNA"/>
</dbReference>
<sequence>MLAAPSTTRPTAFTNRQATNFYFRPCRDQYDEIILEYFRCRCGAVRKRVAGTGYSNLMQHIRREHPAFTDEMLAATPGETGSLAHYVRHSAQNLFGWLEWLIKCNLPLSFCESKLARRYTRLEPVSVETLRRAMEATTRSVESSVAAEMPETFGLVFDGWSHDSEHYIAVFAWYEVDGVVRCPLLCMTPLVNEETDDFSAASHQAFLASMLARDYQKRLEQCTFLVGDNCGVNRRLATLMGVPLVGCASHRLNRAVAARLSECAEDLDLVLALMTKLRTLQNSASRRYECVAERLPVASISGSCRISALLVIPVWKDDQHSHAIHRR</sequence>
<reference evidence="1 3" key="1">
    <citation type="submission" date="2018-09" db="EMBL/GenBank/DDBJ databases">
        <title>Genomic investigation of the strawberry pathogen Phytophthora fragariae indicates pathogenicity is determined by transcriptional variation in three key races.</title>
        <authorList>
            <person name="Adams T.M."/>
            <person name="Armitage A.D."/>
            <person name="Sobczyk M.K."/>
            <person name="Bates H.J."/>
            <person name="Dunwell J.M."/>
            <person name="Nellist C.F."/>
            <person name="Harrison R.J."/>
        </authorList>
    </citation>
    <scope>NUCLEOTIDE SEQUENCE [LARGE SCALE GENOMIC DNA]</scope>
    <source>
        <strain evidence="1 3">SCRP249</strain>
        <strain evidence="2 4">SCRP333</strain>
    </source>
</reference>
<evidence type="ECO:0008006" key="5">
    <source>
        <dbReference type="Google" id="ProtNLM"/>
    </source>
</evidence>
<evidence type="ECO:0000313" key="3">
    <source>
        <dbReference type="Proteomes" id="UP000429607"/>
    </source>
</evidence>
<gene>
    <name evidence="1" type="ORF">PR001_g4228</name>
    <name evidence="2" type="ORF">PR003_g4486</name>
</gene>
<organism evidence="1 3">
    <name type="scientific">Phytophthora rubi</name>
    <dbReference type="NCBI Taxonomy" id="129364"/>
    <lineage>
        <taxon>Eukaryota</taxon>
        <taxon>Sar</taxon>
        <taxon>Stramenopiles</taxon>
        <taxon>Oomycota</taxon>
        <taxon>Peronosporomycetes</taxon>
        <taxon>Peronosporales</taxon>
        <taxon>Peronosporaceae</taxon>
        <taxon>Phytophthora</taxon>
    </lineage>
</organism>
<dbReference type="Proteomes" id="UP000434957">
    <property type="component" value="Unassembled WGS sequence"/>
</dbReference>
<evidence type="ECO:0000313" key="2">
    <source>
        <dbReference type="EMBL" id="KAE9352214.1"/>
    </source>
</evidence>
<dbReference type="PANTHER" id="PTHR40866:SF1">
    <property type="entry name" value="BED-TYPE DOMAIN-CONTAINING PROTEIN"/>
    <property type="match status" value="1"/>
</dbReference>
<evidence type="ECO:0000313" key="4">
    <source>
        <dbReference type="Proteomes" id="UP000434957"/>
    </source>
</evidence>
<dbReference type="EMBL" id="QXFV01000169">
    <property type="protein sequence ID" value="KAE9047346.1"/>
    <property type="molecule type" value="Genomic_DNA"/>
</dbReference>